<organism evidence="2 3">
    <name type="scientific">Rhodanobacter hydrolyticus</name>
    <dbReference type="NCBI Taxonomy" id="2250595"/>
    <lineage>
        <taxon>Bacteria</taxon>
        <taxon>Pseudomonadati</taxon>
        <taxon>Pseudomonadota</taxon>
        <taxon>Gammaproteobacteria</taxon>
        <taxon>Lysobacterales</taxon>
        <taxon>Rhodanobacteraceae</taxon>
        <taxon>Rhodanobacter</taxon>
    </lineage>
</organism>
<sequence length="200" mass="21728">MPSTYLALGDSYTIGESVPTESRWPMQLAAMLRDEGKALADPTILATTGWTTDELSSAMDGATFAPRYDLVSLLIGVNNQYRGRSLDDYRGEFRRLLQRAVALADGRPGRTLVLSIPDWGVTPFARDGGRDIARIATELDAYNAAARDETLLAGAHWVDITPISRRHPGLLADDGLHPSAAQYTLWTEAALPVARAMLTA</sequence>
<evidence type="ECO:0000313" key="2">
    <source>
        <dbReference type="EMBL" id="MFK2877673.1"/>
    </source>
</evidence>
<protein>
    <submittedName>
        <fullName evidence="2">SGNH/GDSL hydrolase family protein</fullName>
    </submittedName>
</protein>
<keyword evidence="2" id="KW-0378">Hydrolase</keyword>
<gene>
    <name evidence="2" type="ORF">ISP25_11395</name>
</gene>
<accession>A0ABW8J625</accession>
<proteinExistence type="predicted"/>
<dbReference type="Proteomes" id="UP001620339">
    <property type="component" value="Unassembled WGS sequence"/>
</dbReference>
<dbReference type="EMBL" id="JADIKK010000008">
    <property type="protein sequence ID" value="MFK2877673.1"/>
    <property type="molecule type" value="Genomic_DNA"/>
</dbReference>
<name>A0ABW8J625_9GAMM</name>
<dbReference type="Pfam" id="PF13472">
    <property type="entry name" value="Lipase_GDSL_2"/>
    <property type="match status" value="1"/>
</dbReference>
<evidence type="ECO:0000259" key="1">
    <source>
        <dbReference type="Pfam" id="PF13472"/>
    </source>
</evidence>
<keyword evidence="3" id="KW-1185">Reference proteome</keyword>
<dbReference type="Gene3D" id="3.40.50.1110">
    <property type="entry name" value="SGNH hydrolase"/>
    <property type="match status" value="1"/>
</dbReference>
<dbReference type="RefSeq" id="WP_192158535.1">
    <property type="nucleotide sequence ID" value="NZ_JADIKK010000008.1"/>
</dbReference>
<evidence type="ECO:0000313" key="3">
    <source>
        <dbReference type="Proteomes" id="UP001620339"/>
    </source>
</evidence>
<comment type="caution">
    <text evidence="2">The sequence shown here is derived from an EMBL/GenBank/DDBJ whole genome shotgun (WGS) entry which is preliminary data.</text>
</comment>
<dbReference type="SUPFAM" id="SSF52266">
    <property type="entry name" value="SGNH hydrolase"/>
    <property type="match status" value="1"/>
</dbReference>
<reference evidence="2 3" key="1">
    <citation type="submission" date="2020-10" db="EMBL/GenBank/DDBJ databases">
        <title>Phylogeny of dyella-like bacteria.</title>
        <authorList>
            <person name="Fu J."/>
        </authorList>
    </citation>
    <scope>NUCLEOTIDE SEQUENCE [LARGE SCALE GENOMIC DNA]</scope>
    <source>
        <strain evidence="2 3">KACC 19113</strain>
    </source>
</reference>
<feature type="domain" description="SGNH hydrolase-type esterase" evidence="1">
    <location>
        <begin position="7"/>
        <end position="184"/>
    </location>
</feature>
<dbReference type="InterPro" id="IPR013830">
    <property type="entry name" value="SGNH_hydro"/>
</dbReference>
<dbReference type="GO" id="GO:0016787">
    <property type="term" value="F:hydrolase activity"/>
    <property type="evidence" value="ECO:0007669"/>
    <property type="project" value="UniProtKB-KW"/>
</dbReference>
<dbReference type="CDD" id="cd01832">
    <property type="entry name" value="SGNH_hydrolase_like_1"/>
    <property type="match status" value="1"/>
</dbReference>
<dbReference type="InterPro" id="IPR036514">
    <property type="entry name" value="SGNH_hydro_sf"/>
</dbReference>